<proteinExistence type="predicted"/>
<name>A0ACB9ZMB9_CATRO</name>
<organism evidence="1 2">
    <name type="scientific">Catharanthus roseus</name>
    <name type="common">Madagascar periwinkle</name>
    <name type="synonym">Vinca rosea</name>
    <dbReference type="NCBI Taxonomy" id="4058"/>
    <lineage>
        <taxon>Eukaryota</taxon>
        <taxon>Viridiplantae</taxon>
        <taxon>Streptophyta</taxon>
        <taxon>Embryophyta</taxon>
        <taxon>Tracheophyta</taxon>
        <taxon>Spermatophyta</taxon>
        <taxon>Magnoliopsida</taxon>
        <taxon>eudicotyledons</taxon>
        <taxon>Gunneridae</taxon>
        <taxon>Pentapetalae</taxon>
        <taxon>asterids</taxon>
        <taxon>lamiids</taxon>
        <taxon>Gentianales</taxon>
        <taxon>Apocynaceae</taxon>
        <taxon>Rauvolfioideae</taxon>
        <taxon>Vinceae</taxon>
        <taxon>Catharanthinae</taxon>
        <taxon>Catharanthus</taxon>
    </lineage>
</organism>
<protein>
    <submittedName>
        <fullName evidence="1">Uncharacterized protein</fullName>
    </submittedName>
</protein>
<reference evidence="2" key="1">
    <citation type="journal article" date="2023" name="Nat. Plants">
        <title>Single-cell RNA sequencing provides a high-resolution roadmap for understanding the multicellular compartmentation of specialized metabolism.</title>
        <authorList>
            <person name="Sun S."/>
            <person name="Shen X."/>
            <person name="Li Y."/>
            <person name="Li Y."/>
            <person name="Wang S."/>
            <person name="Li R."/>
            <person name="Zhang H."/>
            <person name="Shen G."/>
            <person name="Guo B."/>
            <person name="Wei J."/>
            <person name="Xu J."/>
            <person name="St-Pierre B."/>
            <person name="Chen S."/>
            <person name="Sun C."/>
        </authorList>
    </citation>
    <scope>NUCLEOTIDE SEQUENCE [LARGE SCALE GENOMIC DNA]</scope>
</reference>
<keyword evidence="2" id="KW-1185">Reference proteome</keyword>
<gene>
    <name evidence="1" type="ORF">M9H77_34193</name>
</gene>
<sequence>MPLSQTTFLQFLSFTLTTLLFIPFAHSHYHYSSSSAPSIYTDWRSARATYYAASDPRDAVGGACGFGDLEKNGYGKSTVGLSTVLFEKGQICGACFQVRCVEDLRWCIPGTSIIVTATNFCAPNYGFEPDGGGHCNPPNAHFVLPIEAFEKIAIWKASNMPIQYRRVKCRKEGGVRFTINGSGIFFSVLISNVAGAGDIVAVKVKGSRTGWLPMGRNWGQNWHINADFKNQHISFEITNSDGVTLTSYNVVPNDWSYGQSFEGKQFES</sequence>
<evidence type="ECO:0000313" key="2">
    <source>
        <dbReference type="Proteomes" id="UP001060085"/>
    </source>
</evidence>
<accession>A0ACB9ZMB9</accession>
<dbReference type="EMBL" id="CM044708">
    <property type="protein sequence ID" value="KAI5648188.1"/>
    <property type="molecule type" value="Genomic_DNA"/>
</dbReference>
<comment type="caution">
    <text evidence="1">The sequence shown here is derived from an EMBL/GenBank/DDBJ whole genome shotgun (WGS) entry which is preliminary data.</text>
</comment>
<dbReference type="Proteomes" id="UP001060085">
    <property type="component" value="Linkage Group LG08"/>
</dbReference>
<evidence type="ECO:0000313" key="1">
    <source>
        <dbReference type="EMBL" id="KAI5648188.1"/>
    </source>
</evidence>